<evidence type="ECO:0000256" key="5">
    <source>
        <dbReference type="ARBA" id="ARBA00023027"/>
    </source>
</evidence>
<dbReference type="PROSITE" id="PS00535">
    <property type="entry name" value="COMPLEX1_49K"/>
    <property type="match status" value="1"/>
</dbReference>
<dbReference type="EMBL" id="RMBX01000013">
    <property type="protein sequence ID" value="RPD38820.1"/>
    <property type="molecule type" value="Genomic_DNA"/>
</dbReference>
<dbReference type="Gene3D" id="1.10.645.10">
    <property type="entry name" value="Cytochrome-c3 Hydrogenase, chain B"/>
    <property type="match status" value="1"/>
</dbReference>
<keyword evidence="4 6" id="KW-1278">Translocase</keyword>
<dbReference type="Pfam" id="PF00346">
    <property type="entry name" value="Complex1_49kDa"/>
    <property type="match status" value="1"/>
</dbReference>
<name>A0A3N4MFF7_9BACT</name>
<dbReference type="GO" id="GO:0048038">
    <property type="term" value="F:quinone binding"/>
    <property type="evidence" value="ECO:0007669"/>
    <property type="project" value="UniProtKB-KW"/>
</dbReference>
<dbReference type="GO" id="GO:0050136">
    <property type="term" value="F:NADH dehydrogenase (quinone) (non-electrogenic) activity"/>
    <property type="evidence" value="ECO:0007669"/>
    <property type="project" value="UniProtKB-UniRule"/>
</dbReference>
<evidence type="ECO:0000256" key="3">
    <source>
        <dbReference type="ARBA" id="ARBA00022448"/>
    </source>
</evidence>
<dbReference type="Proteomes" id="UP000279089">
    <property type="component" value="Unassembled WGS sequence"/>
</dbReference>
<evidence type="ECO:0000256" key="4">
    <source>
        <dbReference type="ARBA" id="ARBA00022967"/>
    </source>
</evidence>
<dbReference type="InterPro" id="IPR014029">
    <property type="entry name" value="NADH_UbQ_OxRdtase_49kDa_CS"/>
</dbReference>
<feature type="domain" description="NADH-quinone oxidoreductase subunit D" evidence="8">
    <location>
        <begin position="132"/>
        <end position="404"/>
    </location>
</feature>
<sequence length="405" mass="46121">MSEQQHIKLPEGSIERQTSTLNLGPTHPATHGVFQNILEMDGERIVSATPTVGYIHRAFEKIAERRPYYQITPLTDRLNYCSAPINNMGWHLTVEKLLGIQTPKRVDYLRVIIMELARITDHLICNSVIGVDSGAFTGFLYVMQYRELVYEIYEEICGSRLTTNIGRVGGFERNFTPAAFQKIEKFLAEYPAVLKEFENLFTRNRIFMERTQGVGAITAERAMNYGFTGPNLRATGVDYDVRVANPYSSYQDFEFSIPVGTTGDTYDRFLVRNAEMWQSLGIIRQAMDKLKQLPEDVYHADVPAYYLPDKNDVYTKMEALIYHFKIVMGETDILPGELYNPVEGANGELGFYLISDGGRSPYRLHFRRPCFIYYQAYPEMVQGAMLSDAIICMSSLNLIAGELDA</sequence>
<organism evidence="9 10">
    <name type="scientific">Chitinophaga barathri</name>
    <dbReference type="NCBI Taxonomy" id="1647451"/>
    <lineage>
        <taxon>Bacteria</taxon>
        <taxon>Pseudomonadati</taxon>
        <taxon>Bacteroidota</taxon>
        <taxon>Chitinophagia</taxon>
        <taxon>Chitinophagales</taxon>
        <taxon>Chitinophagaceae</taxon>
        <taxon>Chitinophaga</taxon>
    </lineage>
</organism>
<comment type="caution">
    <text evidence="9">The sequence shown here is derived from an EMBL/GenBank/DDBJ whole genome shotgun (WGS) entry which is preliminary data.</text>
</comment>
<dbReference type="PANTHER" id="PTHR11993:SF10">
    <property type="entry name" value="NADH DEHYDROGENASE [UBIQUINONE] IRON-SULFUR PROTEIN 2, MITOCHONDRIAL"/>
    <property type="match status" value="1"/>
</dbReference>
<reference evidence="10" key="1">
    <citation type="submission" date="2018-11" db="EMBL/GenBank/DDBJ databases">
        <title>Chitinophaga lutea sp.nov., isolate from arsenic contaminated soil.</title>
        <authorList>
            <person name="Zong Y."/>
        </authorList>
    </citation>
    <scope>NUCLEOTIDE SEQUENCE [LARGE SCALE GENOMIC DNA]</scope>
    <source>
        <strain evidence="10">YLT18</strain>
    </source>
</reference>
<dbReference type="EC" id="7.1.1.-" evidence="6"/>
<dbReference type="PANTHER" id="PTHR11993">
    <property type="entry name" value="NADH-UBIQUINONE OXIDOREDUCTASE 49 KDA SUBUNIT"/>
    <property type="match status" value="1"/>
</dbReference>
<evidence type="ECO:0000256" key="7">
    <source>
        <dbReference type="RuleBase" id="RU003685"/>
    </source>
</evidence>
<evidence type="ECO:0000259" key="8">
    <source>
        <dbReference type="Pfam" id="PF00346"/>
    </source>
</evidence>
<keyword evidence="6" id="KW-0472">Membrane</keyword>
<comment type="subunit">
    <text evidence="6">NDH-1 is composed of 14 different subunits. Subunits NuoB, C, D, E, F, and G constitute the peripheral sector of the complex.</text>
</comment>
<evidence type="ECO:0000256" key="2">
    <source>
        <dbReference type="ARBA" id="ARBA00005769"/>
    </source>
</evidence>
<dbReference type="InterPro" id="IPR022885">
    <property type="entry name" value="NDH1_su_D/H"/>
</dbReference>
<keyword evidence="3 6" id="KW-0813">Transport</keyword>
<keyword evidence="9" id="KW-0560">Oxidoreductase</keyword>
<dbReference type="InterPro" id="IPR029014">
    <property type="entry name" value="NiFe-Hase_large"/>
</dbReference>
<accession>A0A3N4MFF7</accession>
<keyword evidence="6" id="KW-0874">Quinone</keyword>
<dbReference type="AlphaFoldDB" id="A0A3N4MFF7"/>
<dbReference type="NCBIfam" id="NF004739">
    <property type="entry name" value="PRK06075.1"/>
    <property type="match status" value="1"/>
</dbReference>
<dbReference type="InterPro" id="IPR001135">
    <property type="entry name" value="NADH_Q_OxRdtase_suD"/>
</dbReference>
<comment type="subcellular location">
    <subcellularLocation>
        <location evidence="6">Cell membrane</location>
        <topology evidence="6">Peripheral membrane protein</topology>
        <orientation evidence="6">Cytoplasmic side</orientation>
    </subcellularLocation>
</comment>
<dbReference type="GO" id="GO:0051287">
    <property type="term" value="F:NAD binding"/>
    <property type="evidence" value="ECO:0007669"/>
    <property type="project" value="InterPro"/>
</dbReference>
<comment type="function">
    <text evidence="1">NDH-1 shuttles electrons from NADH, via FMN and iron-sulfur (Fe-S) centers, to quinones in the respiratory chain. The immediate electron acceptor for the enzyme in this species is believed to be ubiquinone. Couples the redox reaction to proton translocation (for every two electrons transferred, four hydrogen ions are translocated across the cytoplasmic membrane), and thus conserves the redox energy in a proton gradient.</text>
</comment>
<protein>
    <recommendedName>
        <fullName evidence="6">NADH-quinone oxidoreductase subunit D</fullName>
        <ecNumber evidence="6">7.1.1.-</ecNumber>
    </recommendedName>
    <alternativeName>
        <fullName evidence="6">NADH dehydrogenase I subunit D</fullName>
    </alternativeName>
    <alternativeName>
        <fullName evidence="6">NDH-1 subunit D</fullName>
    </alternativeName>
</protein>
<dbReference type="OrthoDB" id="9801496at2"/>
<keyword evidence="10" id="KW-1185">Reference proteome</keyword>
<dbReference type="GO" id="GO:0005886">
    <property type="term" value="C:plasma membrane"/>
    <property type="evidence" value="ECO:0007669"/>
    <property type="project" value="UniProtKB-SubCell"/>
</dbReference>
<comment type="function">
    <text evidence="6">NDH-1 shuttles electrons from NADH, via FMN and iron-sulfur (Fe-S) centers, to quinones in the respiratory chain. The immediate electron acceptor for the enzyme in this species is believed to be a menaquinone. Couples the redox reaction to proton translocation (for every two electrons transferred, four hydrogen ions are translocated across the cytoplasmic membrane), and thus conserves the redox energy in a proton gradient.</text>
</comment>
<evidence type="ECO:0000313" key="9">
    <source>
        <dbReference type="EMBL" id="RPD38820.1"/>
    </source>
</evidence>
<evidence type="ECO:0000313" key="10">
    <source>
        <dbReference type="Proteomes" id="UP000279089"/>
    </source>
</evidence>
<dbReference type="RefSeq" id="WP_120518630.1">
    <property type="nucleotide sequence ID" value="NZ_QXZY01000013.1"/>
</dbReference>
<comment type="catalytic activity">
    <reaction evidence="6">
        <text>a quinone + NADH + 5 H(+)(in) = a quinol + NAD(+) + 4 H(+)(out)</text>
        <dbReference type="Rhea" id="RHEA:57888"/>
        <dbReference type="ChEBI" id="CHEBI:15378"/>
        <dbReference type="ChEBI" id="CHEBI:24646"/>
        <dbReference type="ChEBI" id="CHEBI:57540"/>
        <dbReference type="ChEBI" id="CHEBI:57945"/>
        <dbReference type="ChEBI" id="CHEBI:132124"/>
    </reaction>
</comment>
<keyword evidence="6" id="KW-1003">Cell membrane</keyword>
<dbReference type="HAMAP" id="MF_01358">
    <property type="entry name" value="NDH1_NuoD"/>
    <property type="match status" value="1"/>
</dbReference>
<evidence type="ECO:0000256" key="6">
    <source>
        <dbReference type="HAMAP-Rule" id="MF_01358"/>
    </source>
</evidence>
<keyword evidence="5 6" id="KW-0520">NAD</keyword>
<evidence type="ECO:0000256" key="1">
    <source>
        <dbReference type="ARBA" id="ARBA00002378"/>
    </source>
</evidence>
<gene>
    <name evidence="6" type="primary">nuoD</name>
    <name evidence="9" type="ORF">EG028_21965</name>
</gene>
<dbReference type="SUPFAM" id="SSF56762">
    <property type="entry name" value="HydB/Nqo4-like"/>
    <property type="match status" value="1"/>
</dbReference>
<comment type="similarity">
    <text evidence="2 6 7">Belongs to the complex I 49 kDa subunit family.</text>
</comment>
<proteinExistence type="inferred from homology"/>